<feature type="compositionally biased region" description="Acidic residues" evidence="1">
    <location>
        <begin position="98"/>
        <end position="119"/>
    </location>
</feature>
<dbReference type="Proteomes" id="UP000249056">
    <property type="component" value="Unassembled WGS sequence"/>
</dbReference>
<proteinExistence type="predicted"/>
<accession>A0A395IFF8</accession>
<sequence length="159" mass="18223">MGTRSWMPSSSIQRLGMDDDEGNKVNGVRFAQVIKAEGVALSEGRVGLLLLLLESSDFPQLHPPPPTFASPYRDPPSFPKLQPIIALPPQKRKREEFEIPDSDDEDDEDYGWAEEDEELPPMPPQWQGSEDILVPPPGELEAEEEVERRRRRRRRRKIL</sequence>
<evidence type="ECO:0000256" key="1">
    <source>
        <dbReference type="SAM" id="MobiDB-lite"/>
    </source>
</evidence>
<dbReference type="AlphaFoldDB" id="A0A395IFF8"/>
<keyword evidence="3" id="KW-1185">Reference proteome</keyword>
<feature type="region of interest" description="Disordered" evidence="1">
    <location>
        <begin position="1"/>
        <end position="23"/>
    </location>
</feature>
<name>A0A395IFF8_9HELO</name>
<feature type="compositionally biased region" description="Polar residues" evidence="1">
    <location>
        <begin position="1"/>
        <end position="13"/>
    </location>
</feature>
<feature type="region of interest" description="Disordered" evidence="1">
    <location>
        <begin position="59"/>
        <end position="159"/>
    </location>
</feature>
<feature type="compositionally biased region" description="Pro residues" evidence="1">
    <location>
        <begin position="61"/>
        <end position="78"/>
    </location>
</feature>
<dbReference type="EMBL" id="QKRW01000102">
    <property type="protein sequence ID" value="RAL58083.1"/>
    <property type="molecule type" value="Genomic_DNA"/>
</dbReference>
<protein>
    <submittedName>
        <fullName evidence="2">Uncharacterized protein</fullName>
    </submittedName>
</protein>
<organism evidence="2 3">
    <name type="scientific">Monilinia fructigena</name>
    <dbReference type="NCBI Taxonomy" id="38457"/>
    <lineage>
        <taxon>Eukaryota</taxon>
        <taxon>Fungi</taxon>
        <taxon>Dikarya</taxon>
        <taxon>Ascomycota</taxon>
        <taxon>Pezizomycotina</taxon>
        <taxon>Leotiomycetes</taxon>
        <taxon>Helotiales</taxon>
        <taxon>Sclerotiniaceae</taxon>
        <taxon>Monilinia</taxon>
    </lineage>
</organism>
<dbReference type="OrthoDB" id="5957327at2759"/>
<evidence type="ECO:0000313" key="3">
    <source>
        <dbReference type="Proteomes" id="UP000249056"/>
    </source>
</evidence>
<evidence type="ECO:0000313" key="2">
    <source>
        <dbReference type="EMBL" id="RAL58083.1"/>
    </source>
</evidence>
<gene>
    <name evidence="2" type="ORF">DID88_009696</name>
</gene>
<feature type="compositionally biased region" description="Basic residues" evidence="1">
    <location>
        <begin position="149"/>
        <end position="159"/>
    </location>
</feature>
<comment type="caution">
    <text evidence="2">The sequence shown here is derived from an EMBL/GenBank/DDBJ whole genome shotgun (WGS) entry which is preliminary data.</text>
</comment>
<reference evidence="2 3" key="1">
    <citation type="submission" date="2018-06" db="EMBL/GenBank/DDBJ databases">
        <title>Genome Sequence of the Brown Rot Fungal Pathogen Monilinia fructigena.</title>
        <authorList>
            <person name="Landi L."/>
            <person name="De Miccolis Angelini R.M."/>
            <person name="Pollastro S."/>
            <person name="Abate D."/>
            <person name="Faretra F."/>
            <person name="Romanazzi G."/>
        </authorList>
    </citation>
    <scope>NUCLEOTIDE SEQUENCE [LARGE SCALE GENOMIC DNA]</scope>
    <source>
        <strain evidence="2 3">Mfrg269</strain>
    </source>
</reference>